<dbReference type="Proteomes" id="UP000735302">
    <property type="component" value="Unassembled WGS sequence"/>
</dbReference>
<name>A0AAV3YMB4_9GAST</name>
<organism evidence="1 2">
    <name type="scientific">Plakobranchus ocellatus</name>
    <dbReference type="NCBI Taxonomy" id="259542"/>
    <lineage>
        <taxon>Eukaryota</taxon>
        <taxon>Metazoa</taxon>
        <taxon>Spiralia</taxon>
        <taxon>Lophotrochozoa</taxon>
        <taxon>Mollusca</taxon>
        <taxon>Gastropoda</taxon>
        <taxon>Heterobranchia</taxon>
        <taxon>Euthyneura</taxon>
        <taxon>Panpulmonata</taxon>
        <taxon>Sacoglossa</taxon>
        <taxon>Placobranchoidea</taxon>
        <taxon>Plakobranchidae</taxon>
        <taxon>Plakobranchus</taxon>
    </lineage>
</organism>
<evidence type="ECO:0000313" key="2">
    <source>
        <dbReference type="Proteomes" id="UP000735302"/>
    </source>
</evidence>
<comment type="caution">
    <text evidence="1">The sequence shown here is derived from an EMBL/GenBank/DDBJ whole genome shotgun (WGS) entry which is preliminary data.</text>
</comment>
<dbReference type="EMBL" id="BLXT01001286">
    <property type="protein sequence ID" value="GFN84244.1"/>
    <property type="molecule type" value="Genomic_DNA"/>
</dbReference>
<sequence>MSTRLKEIRFFCNLNGNVIIHPSINESMEQNLSYEFSSEANPSAQYIGIAGEKSPAFPKGMVDLICFSNASLVVIRLTYTCGLGSGTFATGAPAGLESPFKYISC</sequence>
<accession>A0AAV3YMB4</accession>
<gene>
    <name evidence="1" type="ORF">PoB_001075000</name>
</gene>
<keyword evidence="2" id="KW-1185">Reference proteome</keyword>
<evidence type="ECO:0000313" key="1">
    <source>
        <dbReference type="EMBL" id="GFN84244.1"/>
    </source>
</evidence>
<reference evidence="1 2" key="1">
    <citation type="journal article" date="2021" name="Elife">
        <title>Chloroplast acquisition without the gene transfer in kleptoplastic sea slugs, Plakobranchus ocellatus.</title>
        <authorList>
            <person name="Maeda T."/>
            <person name="Takahashi S."/>
            <person name="Yoshida T."/>
            <person name="Shimamura S."/>
            <person name="Takaki Y."/>
            <person name="Nagai Y."/>
            <person name="Toyoda A."/>
            <person name="Suzuki Y."/>
            <person name="Arimoto A."/>
            <person name="Ishii H."/>
            <person name="Satoh N."/>
            <person name="Nishiyama T."/>
            <person name="Hasebe M."/>
            <person name="Maruyama T."/>
            <person name="Minagawa J."/>
            <person name="Obokata J."/>
            <person name="Shigenobu S."/>
        </authorList>
    </citation>
    <scope>NUCLEOTIDE SEQUENCE [LARGE SCALE GENOMIC DNA]</scope>
</reference>
<proteinExistence type="predicted"/>
<protein>
    <submittedName>
        <fullName evidence="1">Uncharacterized protein</fullName>
    </submittedName>
</protein>
<dbReference type="AlphaFoldDB" id="A0AAV3YMB4"/>